<reference evidence="1" key="1">
    <citation type="submission" date="2016-12" db="EMBL/GenBank/DDBJ databases">
        <title>The genomes of Aspergillus section Nigri reveals drivers in fungal speciation.</title>
        <authorList>
            <consortium name="DOE Joint Genome Institute"/>
            <person name="Vesth T.C."/>
            <person name="Nybo J."/>
            <person name="Theobald S."/>
            <person name="Brandl J."/>
            <person name="Frisvad J.C."/>
            <person name="Nielsen K.F."/>
            <person name="Lyhne E.K."/>
            <person name="Kogle M.E."/>
            <person name="Kuo A."/>
            <person name="Riley R."/>
            <person name="Clum A."/>
            <person name="Nolan M."/>
            <person name="Lipzen A."/>
            <person name="Salamov A."/>
            <person name="Henrissat B."/>
            <person name="Wiebenga A."/>
            <person name="De vries R.P."/>
            <person name="Grigoriev I.V."/>
            <person name="Mortensen U.H."/>
            <person name="Andersen M.R."/>
            <person name="Baker S.E."/>
        </authorList>
    </citation>
    <scope>NUCLEOTIDE SEQUENCE</scope>
    <source>
        <strain evidence="1">IBT 28561</strain>
    </source>
</reference>
<dbReference type="OrthoDB" id="425354at2759"/>
<comment type="caution">
    <text evidence="1">The sequence shown here is derived from an EMBL/GenBank/DDBJ whole genome shotgun (WGS) entry which is preliminary data.</text>
</comment>
<dbReference type="RefSeq" id="XP_024696073.1">
    <property type="nucleotide sequence ID" value="XM_024836684.1"/>
</dbReference>
<gene>
    <name evidence="1" type="ORF">P168DRAFT_287958</name>
</gene>
<dbReference type="Proteomes" id="UP000234254">
    <property type="component" value="Unassembled WGS sequence"/>
</dbReference>
<dbReference type="PANTHER" id="PTHR38115">
    <property type="entry name" value="LIPOCALIN-LIKE DOMAIN-CONTAINING PROTEIN"/>
    <property type="match status" value="1"/>
</dbReference>
<dbReference type="VEuPathDB" id="FungiDB:P168DRAFT_287958"/>
<name>A0A2I1DC75_ASPC2</name>
<dbReference type="EMBL" id="MSFM01000002">
    <property type="protein sequence ID" value="PKY07479.1"/>
    <property type="molecule type" value="Genomic_DNA"/>
</dbReference>
<dbReference type="AlphaFoldDB" id="A0A2I1DC75"/>
<organism evidence="1 2">
    <name type="scientific">Aspergillus campestris (strain IBT 28561)</name>
    <dbReference type="NCBI Taxonomy" id="1392248"/>
    <lineage>
        <taxon>Eukaryota</taxon>
        <taxon>Fungi</taxon>
        <taxon>Dikarya</taxon>
        <taxon>Ascomycota</taxon>
        <taxon>Pezizomycotina</taxon>
        <taxon>Eurotiomycetes</taxon>
        <taxon>Eurotiomycetidae</taxon>
        <taxon>Eurotiales</taxon>
        <taxon>Aspergillaceae</taxon>
        <taxon>Aspergillus</taxon>
        <taxon>Aspergillus subgen. Circumdati</taxon>
    </lineage>
</organism>
<accession>A0A2I1DC75</accession>
<evidence type="ECO:0000313" key="2">
    <source>
        <dbReference type="Proteomes" id="UP000234254"/>
    </source>
</evidence>
<sequence length="225" mass="24873">MAAPTDVTIKNLAGEWVMDKTISNPTEPILALQGMGWMTRKALNMATITLAVKHVVPDPAKPTVHQIDIAQSLTGGIPGTSETRITDWEKRLHEDHVFGKLDGQSRYLRGSSVDGKVRPAVVVNTKVDDAVLAEKVSRFLRGEILADGAETEGFLVETEAAEEFGEGEGLWLQSFVVNEEKKWTAEQVWGFENVNGQRLHSRRVVVAKDGKCEMARLVYSFSKKL</sequence>
<dbReference type="GeneID" id="36544208"/>
<evidence type="ECO:0000313" key="1">
    <source>
        <dbReference type="EMBL" id="PKY07479.1"/>
    </source>
</evidence>
<dbReference type="InterPro" id="IPR053037">
    <property type="entry name" value="Pericyclase_pydY-like"/>
</dbReference>
<keyword evidence="2" id="KW-1185">Reference proteome</keyword>
<proteinExistence type="predicted"/>
<protein>
    <submittedName>
        <fullName evidence="1">Uncharacterized protein</fullName>
    </submittedName>
</protein>
<dbReference type="PANTHER" id="PTHR38115:SF1">
    <property type="entry name" value="LIPOCALIN-LIKE DOMAIN-CONTAINING PROTEIN"/>
    <property type="match status" value="1"/>
</dbReference>